<dbReference type="InterPro" id="IPR000305">
    <property type="entry name" value="GIY-YIG_endonuc"/>
</dbReference>
<dbReference type="Proteomes" id="UP001529245">
    <property type="component" value="Unassembled WGS sequence"/>
</dbReference>
<keyword evidence="11" id="KW-1185">Reference proteome</keyword>
<evidence type="ECO:0000256" key="2">
    <source>
        <dbReference type="ARBA" id="ARBA00022763"/>
    </source>
</evidence>
<evidence type="ECO:0000259" key="7">
    <source>
        <dbReference type="PROSITE" id="PS50151"/>
    </source>
</evidence>
<dbReference type="SUPFAM" id="SSF46600">
    <property type="entry name" value="C-terminal UvrC-binding domain of UvrB"/>
    <property type="match status" value="1"/>
</dbReference>
<dbReference type="InterPro" id="IPR001943">
    <property type="entry name" value="UVR_dom"/>
</dbReference>
<feature type="domain" description="UvrC family homology region profile" evidence="9">
    <location>
        <begin position="247"/>
        <end position="465"/>
    </location>
</feature>
<dbReference type="Pfam" id="PF01541">
    <property type="entry name" value="GIY-YIG"/>
    <property type="match status" value="1"/>
</dbReference>
<dbReference type="PROSITE" id="PS50164">
    <property type="entry name" value="GIY_YIG"/>
    <property type="match status" value="1"/>
</dbReference>
<dbReference type="PANTHER" id="PTHR30562:SF1">
    <property type="entry name" value="UVRABC SYSTEM PROTEIN C"/>
    <property type="match status" value="1"/>
</dbReference>
<gene>
    <name evidence="6 10" type="primary">uvrC</name>
    <name evidence="10" type="ORF">QID03_12115</name>
</gene>
<dbReference type="Gene3D" id="3.40.1440.10">
    <property type="entry name" value="GIY-YIG endonuclease"/>
    <property type="match status" value="1"/>
</dbReference>
<comment type="similarity">
    <text evidence="6">Belongs to the UvrC family.</text>
</comment>
<keyword evidence="4 6" id="KW-0267">Excision nuclease</keyword>
<dbReference type="EMBL" id="JASGCB010000026">
    <property type="protein sequence ID" value="MDI9260908.1"/>
    <property type="molecule type" value="Genomic_DNA"/>
</dbReference>
<sequence>MNQMIRDKLDLLPQRPGVYLMKGENGEILYVGKAKVLRNRVRSYFTGTHDTKTQVLVSQIRDFEYIVTDTVAEALLLECNLIKQHQPPYNIMLRDDKSYPYIKLTKERHPRLQIVRQVKRDGAKYFGPYPNATSAQATKRLLDRLYPLRKCKTLKKQVCLYYHIHQCLAPCVYDVDEATYEAMAKEISHFLNGGHHDVVRELEQKMQAAAESLAFERAAELRDLIRHIEQVMQEQKVTWTDGIDRDVFGFAEDRGLLSVQVFFVRNGKLIERQVQIAPHFDDPLTDFMSYVEQFYHERVDLPKEILLPEGVPSEALAMVVDAKVLKPKRGPKRELVDLACENARQALAEKIQLIDRNLDRTLGAVMELGQLLAIQPPRRIEAFDNSNLQGVDAVSAMVVFVDGKPAKSEYRKYKIRSTRGPDDYEAIREVVRRRYGRLIREQKPLPDLVVIDGGKGQLRAALSVLEGELGLDIPVCGLAKDERHRTSQLFFMDEEEPVRIERHSPAFYLLERIQDEVHRFAVEFHRSRRSKTGFQSILDEIPGVGPERKKAILRRFGSLKAIAAAEPEDFRGLGIGDKLARDIVARVREALALRAQADGEMEISSEAPFSVKRQ</sequence>
<accession>A0ABT6Y0Q6</accession>
<dbReference type="SUPFAM" id="SSF47781">
    <property type="entry name" value="RuvA domain 2-like"/>
    <property type="match status" value="1"/>
</dbReference>
<evidence type="ECO:0000313" key="11">
    <source>
        <dbReference type="Proteomes" id="UP001529245"/>
    </source>
</evidence>
<dbReference type="InterPro" id="IPR004791">
    <property type="entry name" value="UvrC"/>
</dbReference>
<reference evidence="10 11" key="1">
    <citation type="submission" date="2023-04" db="EMBL/GenBank/DDBJ databases">
        <title>A. sendaiensis sub sp. chiapanensis a novel subspecie with specific adaptation in bacterial cell wall isolated from an active volcano.</title>
        <authorList>
            <person name="Alvarez Gutierrez P.E."/>
            <person name="Ortiz Cortes L.Y."/>
        </authorList>
    </citation>
    <scope>NUCLEOTIDE SEQUENCE [LARGE SCALE GENOMIC DNA]</scope>
    <source>
        <strain evidence="10 11">PA2</strain>
    </source>
</reference>
<keyword evidence="3 6" id="KW-0228">DNA excision</keyword>
<evidence type="ECO:0000256" key="3">
    <source>
        <dbReference type="ARBA" id="ARBA00022769"/>
    </source>
</evidence>
<comment type="subunit">
    <text evidence="6">Interacts with UvrB in an incision complex.</text>
</comment>
<proteinExistence type="inferred from homology"/>
<dbReference type="InterPro" id="IPR047296">
    <property type="entry name" value="GIY-YIG_UvrC_Cho"/>
</dbReference>
<dbReference type="Pfam" id="PF08459">
    <property type="entry name" value="UvrC_RNaseH_dom"/>
    <property type="match status" value="1"/>
</dbReference>
<dbReference type="InterPro" id="IPR035901">
    <property type="entry name" value="GIY-YIG_endonuc_sf"/>
</dbReference>
<evidence type="ECO:0000313" key="10">
    <source>
        <dbReference type="EMBL" id="MDI9260908.1"/>
    </source>
</evidence>
<dbReference type="RefSeq" id="WP_283204334.1">
    <property type="nucleotide sequence ID" value="NZ_JASGCB010000026.1"/>
</dbReference>
<keyword evidence="5 6" id="KW-0234">DNA repair</keyword>
<evidence type="ECO:0000256" key="5">
    <source>
        <dbReference type="ARBA" id="ARBA00023204"/>
    </source>
</evidence>
<dbReference type="HAMAP" id="MF_00203">
    <property type="entry name" value="UvrC"/>
    <property type="match status" value="1"/>
</dbReference>
<dbReference type="Pfam" id="PF14520">
    <property type="entry name" value="HHH_5"/>
    <property type="match status" value="1"/>
</dbReference>
<keyword evidence="6" id="KW-0742">SOS response</keyword>
<evidence type="ECO:0000256" key="4">
    <source>
        <dbReference type="ARBA" id="ARBA00022881"/>
    </source>
</evidence>
<dbReference type="SUPFAM" id="SSF82771">
    <property type="entry name" value="GIY-YIG endonuclease"/>
    <property type="match status" value="1"/>
</dbReference>
<evidence type="ECO:0000259" key="8">
    <source>
        <dbReference type="PROSITE" id="PS50164"/>
    </source>
</evidence>
<comment type="subcellular location">
    <subcellularLocation>
        <location evidence="6">Cytoplasm</location>
    </subcellularLocation>
</comment>
<dbReference type="Pfam" id="PF02151">
    <property type="entry name" value="UVR"/>
    <property type="match status" value="1"/>
</dbReference>
<comment type="caution">
    <text evidence="10">The sequence shown here is derived from an EMBL/GenBank/DDBJ whole genome shotgun (WGS) entry which is preliminary data.</text>
</comment>
<dbReference type="InterPro" id="IPR010994">
    <property type="entry name" value="RuvA_2-like"/>
</dbReference>
<dbReference type="PROSITE" id="PS50165">
    <property type="entry name" value="UVRC"/>
    <property type="match status" value="1"/>
</dbReference>
<dbReference type="Gene3D" id="4.10.860.10">
    <property type="entry name" value="UVR domain"/>
    <property type="match status" value="1"/>
</dbReference>
<dbReference type="InterPro" id="IPR038476">
    <property type="entry name" value="UvrC_RNase_H_dom_sf"/>
</dbReference>
<dbReference type="Gene3D" id="3.30.420.340">
    <property type="entry name" value="UvrC, RNAse H endonuclease domain"/>
    <property type="match status" value="1"/>
</dbReference>
<dbReference type="Pfam" id="PF22920">
    <property type="entry name" value="UvrC_RNaseH"/>
    <property type="match status" value="1"/>
</dbReference>
<keyword evidence="1 6" id="KW-0963">Cytoplasm</keyword>
<feature type="domain" description="UVR" evidence="7">
    <location>
        <begin position="196"/>
        <end position="231"/>
    </location>
</feature>
<dbReference type="PANTHER" id="PTHR30562">
    <property type="entry name" value="UVRC/OXIDOREDUCTASE"/>
    <property type="match status" value="1"/>
</dbReference>
<dbReference type="InterPro" id="IPR050066">
    <property type="entry name" value="UvrABC_protein_C"/>
</dbReference>
<organism evidence="10 11">
    <name type="scientific">Alicyclobacillus sendaiensis PA2</name>
    <dbReference type="NCBI Taxonomy" id="3029425"/>
    <lineage>
        <taxon>Bacteria</taxon>
        <taxon>Bacillati</taxon>
        <taxon>Bacillota</taxon>
        <taxon>Bacilli</taxon>
        <taxon>Bacillales</taxon>
        <taxon>Alicyclobacillaceae</taxon>
        <taxon>Alicyclobacillus</taxon>
    </lineage>
</organism>
<keyword evidence="2 6" id="KW-0227">DNA damage</keyword>
<dbReference type="NCBIfam" id="TIGR00194">
    <property type="entry name" value="uvrC"/>
    <property type="match status" value="1"/>
</dbReference>
<name>A0ABT6Y0Q6_ALISE</name>
<dbReference type="CDD" id="cd10434">
    <property type="entry name" value="GIY-YIG_UvrC_Cho"/>
    <property type="match status" value="1"/>
</dbReference>
<evidence type="ECO:0000256" key="6">
    <source>
        <dbReference type="HAMAP-Rule" id="MF_00203"/>
    </source>
</evidence>
<feature type="domain" description="GIY-YIG" evidence="8">
    <location>
        <begin position="14"/>
        <end position="91"/>
    </location>
</feature>
<dbReference type="PROSITE" id="PS50151">
    <property type="entry name" value="UVR"/>
    <property type="match status" value="1"/>
</dbReference>
<dbReference type="SMART" id="SM00465">
    <property type="entry name" value="GIYc"/>
    <property type="match status" value="1"/>
</dbReference>
<comment type="function">
    <text evidence="6">The UvrABC repair system catalyzes the recognition and processing of DNA lesions. UvrC both incises the 5' and 3' sides of the lesion. The N-terminal half is responsible for the 3' incision and the C-terminal half is responsible for the 5' incision.</text>
</comment>
<dbReference type="InterPro" id="IPR001162">
    <property type="entry name" value="UvrC_RNase_H_dom"/>
</dbReference>
<protein>
    <recommendedName>
        <fullName evidence="6">UvrABC system protein C</fullName>
        <shortName evidence="6">Protein UvrC</shortName>
    </recommendedName>
    <alternativeName>
        <fullName evidence="6">Excinuclease ABC subunit C</fullName>
    </alternativeName>
</protein>
<dbReference type="InterPro" id="IPR036876">
    <property type="entry name" value="UVR_dom_sf"/>
</dbReference>
<evidence type="ECO:0000259" key="9">
    <source>
        <dbReference type="PROSITE" id="PS50165"/>
    </source>
</evidence>
<dbReference type="Gene3D" id="1.10.150.20">
    <property type="entry name" value="5' to 3' exonuclease, C-terminal subdomain"/>
    <property type="match status" value="1"/>
</dbReference>
<evidence type="ECO:0000256" key="1">
    <source>
        <dbReference type="ARBA" id="ARBA00022490"/>
    </source>
</evidence>